<dbReference type="InterPro" id="IPR002523">
    <property type="entry name" value="MgTranspt_CorA/ZnTranspt_ZntB"/>
</dbReference>
<accession>A0A1F6DRN5</accession>
<dbReference type="GO" id="GO:0050897">
    <property type="term" value="F:cobalt ion binding"/>
    <property type="evidence" value="ECO:0007669"/>
    <property type="project" value="TreeGrafter"/>
</dbReference>
<reference evidence="9 10" key="1">
    <citation type="journal article" date="2016" name="Nat. Commun.">
        <title>Thousands of microbial genomes shed light on interconnected biogeochemical processes in an aquifer system.</title>
        <authorList>
            <person name="Anantharaman K."/>
            <person name="Brown C.T."/>
            <person name="Hug L.A."/>
            <person name="Sharon I."/>
            <person name="Castelle C.J."/>
            <person name="Probst A.J."/>
            <person name="Thomas B.C."/>
            <person name="Singh A."/>
            <person name="Wilkins M.J."/>
            <person name="Karaoz U."/>
            <person name="Brodie E.L."/>
            <person name="Williams K.H."/>
            <person name="Hubbard S.S."/>
            <person name="Banfield J.F."/>
        </authorList>
    </citation>
    <scope>NUCLEOTIDE SEQUENCE [LARGE SCALE GENOMIC DNA]</scope>
</reference>
<evidence type="ECO:0000256" key="8">
    <source>
        <dbReference type="SAM" id="Phobius"/>
    </source>
</evidence>
<dbReference type="GO" id="GO:0000287">
    <property type="term" value="F:magnesium ion binding"/>
    <property type="evidence" value="ECO:0007669"/>
    <property type="project" value="TreeGrafter"/>
</dbReference>
<evidence type="ECO:0008006" key="11">
    <source>
        <dbReference type="Google" id="ProtNLM"/>
    </source>
</evidence>
<feature type="transmembrane region" description="Helical" evidence="8">
    <location>
        <begin position="250"/>
        <end position="268"/>
    </location>
</feature>
<dbReference type="STRING" id="1798496.A3C94_02645"/>
<dbReference type="GO" id="GO:0015087">
    <property type="term" value="F:cobalt ion transmembrane transporter activity"/>
    <property type="evidence" value="ECO:0007669"/>
    <property type="project" value="TreeGrafter"/>
</dbReference>
<evidence type="ECO:0000256" key="5">
    <source>
        <dbReference type="ARBA" id="ARBA00022692"/>
    </source>
</evidence>
<keyword evidence="3" id="KW-0813">Transport</keyword>
<evidence type="ECO:0000256" key="1">
    <source>
        <dbReference type="ARBA" id="ARBA00004651"/>
    </source>
</evidence>
<evidence type="ECO:0000256" key="2">
    <source>
        <dbReference type="ARBA" id="ARBA00009765"/>
    </source>
</evidence>
<keyword evidence="5 8" id="KW-0812">Transmembrane</keyword>
<protein>
    <recommendedName>
        <fullName evidence="11">Magnesium transporter CorA</fullName>
    </recommendedName>
</protein>
<dbReference type="EMBL" id="MFLJ01000036">
    <property type="protein sequence ID" value="OGG64063.1"/>
    <property type="molecule type" value="Genomic_DNA"/>
</dbReference>
<comment type="subcellular location">
    <subcellularLocation>
        <location evidence="1">Cell membrane</location>
        <topology evidence="1">Multi-pass membrane protein</topology>
    </subcellularLocation>
</comment>
<proteinExistence type="inferred from homology"/>
<dbReference type="SUPFAM" id="SSF143865">
    <property type="entry name" value="CorA soluble domain-like"/>
    <property type="match status" value="1"/>
</dbReference>
<comment type="similarity">
    <text evidence="2">Belongs to the CorA metal ion transporter (MIT) (TC 1.A.35) family.</text>
</comment>
<dbReference type="InterPro" id="IPR045861">
    <property type="entry name" value="CorA_cytoplasmic_dom"/>
</dbReference>
<evidence type="ECO:0000256" key="3">
    <source>
        <dbReference type="ARBA" id="ARBA00022448"/>
    </source>
</evidence>
<keyword evidence="7 8" id="KW-0472">Membrane</keyword>
<dbReference type="GO" id="GO:0005886">
    <property type="term" value="C:plasma membrane"/>
    <property type="evidence" value="ECO:0007669"/>
    <property type="project" value="UniProtKB-SubCell"/>
</dbReference>
<dbReference type="PANTHER" id="PTHR46494:SF1">
    <property type="entry name" value="CORA FAMILY METAL ION TRANSPORTER (EUROFUNG)"/>
    <property type="match status" value="1"/>
</dbReference>
<dbReference type="Proteomes" id="UP000177232">
    <property type="component" value="Unassembled WGS sequence"/>
</dbReference>
<dbReference type="AlphaFoldDB" id="A0A1F6DRN5"/>
<dbReference type="Gene3D" id="1.20.58.340">
    <property type="entry name" value="Magnesium transport protein CorA, transmembrane region"/>
    <property type="match status" value="2"/>
</dbReference>
<evidence type="ECO:0000256" key="4">
    <source>
        <dbReference type="ARBA" id="ARBA00022475"/>
    </source>
</evidence>
<name>A0A1F6DRN5_9BACT</name>
<dbReference type="Pfam" id="PF01544">
    <property type="entry name" value="CorA"/>
    <property type="match status" value="1"/>
</dbReference>
<evidence type="ECO:0000256" key="6">
    <source>
        <dbReference type="ARBA" id="ARBA00022989"/>
    </source>
</evidence>
<keyword evidence="4" id="KW-1003">Cell membrane</keyword>
<evidence type="ECO:0000256" key="7">
    <source>
        <dbReference type="ARBA" id="ARBA00023136"/>
    </source>
</evidence>
<dbReference type="GO" id="GO:0015095">
    <property type="term" value="F:magnesium ion transmembrane transporter activity"/>
    <property type="evidence" value="ECO:0007669"/>
    <property type="project" value="TreeGrafter"/>
</dbReference>
<comment type="caution">
    <text evidence="9">The sequence shown here is derived from an EMBL/GenBank/DDBJ whole genome shotgun (WGS) entry which is preliminary data.</text>
</comment>
<keyword evidence="6 8" id="KW-1133">Transmembrane helix</keyword>
<evidence type="ECO:0000313" key="10">
    <source>
        <dbReference type="Proteomes" id="UP000177232"/>
    </source>
</evidence>
<feature type="transmembrane region" description="Helical" evidence="8">
    <location>
        <begin position="280"/>
        <end position="300"/>
    </location>
</feature>
<dbReference type="InterPro" id="IPR045863">
    <property type="entry name" value="CorA_TM1_TM2"/>
</dbReference>
<gene>
    <name evidence="9" type="ORF">A3C94_02645</name>
</gene>
<sequence>MIFRYEYRGGIWVDLEKPSPEEIRQIAREFSINERLEAEMLSPTPAPLAAGDEQMALVVLHFPAHERDGEGAKSQEIDFVVGNHFIVTVRYEVIVPLHHLKKMLEAQKLVGEQEAIATDVLLEILFAHLYTAVRNYTDHSAENLGRVERDMFDGRERRTIREISNVSREFLHLEAALANQEESLEHFLNMLTERGFFGRSFSGRAARILAGRVQVGRLIKTYRAIATELRETNLALLEARQNEIMKTLTIVNFIFLPLGLISWIFAMRTEGMPLVDSPDAFWIVLALMFGVTVLLITFFIKRRWL</sequence>
<dbReference type="SUPFAM" id="SSF144083">
    <property type="entry name" value="Magnesium transport protein CorA, transmembrane region"/>
    <property type="match status" value="1"/>
</dbReference>
<dbReference type="Gene3D" id="3.30.460.20">
    <property type="entry name" value="CorA soluble domain-like"/>
    <property type="match status" value="1"/>
</dbReference>
<organism evidence="9 10">
    <name type="scientific">Candidatus Kaiserbacteria bacterium RIFCSPHIGHO2_02_FULL_55_17</name>
    <dbReference type="NCBI Taxonomy" id="1798496"/>
    <lineage>
        <taxon>Bacteria</taxon>
        <taxon>Candidatus Kaiseribacteriota</taxon>
    </lineage>
</organism>
<evidence type="ECO:0000313" key="9">
    <source>
        <dbReference type="EMBL" id="OGG64063.1"/>
    </source>
</evidence>
<dbReference type="PANTHER" id="PTHR46494">
    <property type="entry name" value="CORA FAMILY METAL ION TRANSPORTER (EUROFUNG)"/>
    <property type="match status" value="1"/>
</dbReference>